<dbReference type="PANTHER" id="PTHR43601:SF3">
    <property type="entry name" value="THIOREDOXIN, MITOCHONDRIAL"/>
    <property type="match status" value="1"/>
</dbReference>
<reference evidence="3 4" key="1">
    <citation type="submission" date="2018-08" db="EMBL/GenBank/DDBJ databases">
        <title>A genome reference for cultivated species of the human gut microbiota.</title>
        <authorList>
            <person name="Zou Y."/>
            <person name="Xue W."/>
            <person name="Luo G."/>
        </authorList>
    </citation>
    <scope>NUCLEOTIDE SEQUENCE [LARGE SCALE GENOMIC DNA]</scope>
    <source>
        <strain evidence="3 4">OF02-6LB</strain>
    </source>
</reference>
<feature type="domain" description="Thioredoxin" evidence="2">
    <location>
        <begin position="300"/>
        <end position="431"/>
    </location>
</feature>
<dbReference type="InterPro" id="IPR017937">
    <property type="entry name" value="Thioredoxin_CS"/>
</dbReference>
<dbReference type="InterPro" id="IPR021109">
    <property type="entry name" value="Peptidase_aspartic_dom_sf"/>
</dbReference>
<proteinExistence type="predicted"/>
<dbReference type="RefSeq" id="WP_122134353.1">
    <property type="nucleotide sequence ID" value="NZ_JADNGD010000006.1"/>
</dbReference>
<dbReference type="CDD" id="cd02947">
    <property type="entry name" value="TRX_family"/>
    <property type="match status" value="1"/>
</dbReference>
<dbReference type="PROSITE" id="PS51352">
    <property type="entry name" value="THIOREDOXIN_2"/>
    <property type="match status" value="1"/>
</dbReference>
<gene>
    <name evidence="3" type="ORF">DXA49_09535</name>
</gene>
<dbReference type="PRINTS" id="PR00421">
    <property type="entry name" value="THIOREDOXIN"/>
</dbReference>
<dbReference type="InterPro" id="IPR036249">
    <property type="entry name" value="Thioredoxin-like_sf"/>
</dbReference>
<evidence type="ECO:0000256" key="1">
    <source>
        <dbReference type="ARBA" id="ARBA00023284"/>
    </source>
</evidence>
<sequence>MNLRNMIIKIHICLIAFCFISGIKAQTQNSMTEIIPFKTINGKIIIEANINGETANFVLDLAGHNALLPEAVNQLKINTKNASSFGSYQNFKFKQVPVKKIYEIGTLTIGNNTFSNSLPTFILEDEPYLRKLGVMGVLNSAVFRTSVLTIDMRRKKITITQPYRPSYMKLNYRENFELITGLGIVCSISIQDKTIFPILDTWSDGLINLTEKDFNEWSTLYPKGTPQKVSIGYKETAQEEEESLTLPETIFVKTKIDDAFAVRNPSLKHSVLGKKLLDYGILSIDYVHQKIYFQPFDLVPIPESEAKVTEVKAEDGKMNPITRQFFLEHIFDYRTGNDFVYNGDKPVVVDFWATWCGPCMRLLPKMEELAEKYKGKVMFYKVNADKEKDLCKHFGVQALPTLFFIPVGGKPIIEVGATPEKYMQIIEEQLLK</sequence>
<protein>
    <submittedName>
        <fullName evidence="3">Thioredoxin</fullName>
    </submittedName>
</protein>
<evidence type="ECO:0000313" key="4">
    <source>
        <dbReference type="Proteomes" id="UP000284431"/>
    </source>
</evidence>
<comment type="caution">
    <text evidence="3">The sequence shown here is derived from an EMBL/GenBank/DDBJ whole genome shotgun (WGS) entry which is preliminary data.</text>
</comment>
<organism evidence="3 4">
    <name type="scientific">Bacteroides caccae</name>
    <dbReference type="NCBI Taxonomy" id="47678"/>
    <lineage>
        <taxon>Bacteria</taxon>
        <taxon>Pseudomonadati</taxon>
        <taxon>Bacteroidota</taxon>
        <taxon>Bacteroidia</taxon>
        <taxon>Bacteroidales</taxon>
        <taxon>Bacteroidaceae</taxon>
        <taxon>Bacteroides</taxon>
    </lineage>
</organism>
<dbReference type="GO" id="GO:0045454">
    <property type="term" value="P:cell redox homeostasis"/>
    <property type="evidence" value="ECO:0007669"/>
    <property type="project" value="TreeGrafter"/>
</dbReference>
<dbReference type="SUPFAM" id="SSF52833">
    <property type="entry name" value="Thioredoxin-like"/>
    <property type="match status" value="1"/>
</dbReference>
<accession>A0A413MMG8</accession>
<dbReference type="Pfam" id="PF00085">
    <property type="entry name" value="Thioredoxin"/>
    <property type="match status" value="1"/>
</dbReference>
<dbReference type="AlphaFoldDB" id="A0A413MMG8"/>
<evidence type="ECO:0000259" key="2">
    <source>
        <dbReference type="PROSITE" id="PS51352"/>
    </source>
</evidence>
<dbReference type="PROSITE" id="PS00194">
    <property type="entry name" value="THIOREDOXIN_1"/>
    <property type="match status" value="1"/>
</dbReference>
<dbReference type="PANTHER" id="PTHR43601">
    <property type="entry name" value="THIOREDOXIN, MITOCHONDRIAL"/>
    <property type="match status" value="1"/>
</dbReference>
<dbReference type="Gene3D" id="2.40.70.10">
    <property type="entry name" value="Acid Proteases"/>
    <property type="match status" value="1"/>
</dbReference>
<keyword evidence="1" id="KW-0676">Redox-active center</keyword>
<dbReference type="Gene3D" id="3.40.30.10">
    <property type="entry name" value="Glutaredoxin"/>
    <property type="match status" value="1"/>
</dbReference>
<dbReference type="Proteomes" id="UP000284431">
    <property type="component" value="Unassembled WGS sequence"/>
</dbReference>
<name>A0A413MMG8_9BACE</name>
<dbReference type="InterPro" id="IPR013766">
    <property type="entry name" value="Thioredoxin_domain"/>
</dbReference>
<dbReference type="EMBL" id="QSCS01000012">
    <property type="protein sequence ID" value="RGY26143.1"/>
    <property type="molecule type" value="Genomic_DNA"/>
</dbReference>
<evidence type="ECO:0000313" key="3">
    <source>
        <dbReference type="EMBL" id="RGY26143.1"/>
    </source>
</evidence>